<dbReference type="Proteomes" id="UP001055102">
    <property type="component" value="Unassembled WGS sequence"/>
</dbReference>
<evidence type="ECO:0000313" key="1">
    <source>
        <dbReference type="EMBL" id="GJE08365.1"/>
    </source>
</evidence>
<dbReference type="EMBL" id="BPQR01000076">
    <property type="protein sequence ID" value="GJE08365.1"/>
    <property type="molecule type" value="Genomic_DNA"/>
</dbReference>
<name>A0ABQ4T0R0_9HYPH</name>
<proteinExistence type="predicted"/>
<evidence type="ECO:0000313" key="2">
    <source>
        <dbReference type="Proteomes" id="UP001055102"/>
    </source>
</evidence>
<protein>
    <recommendedName>
        <fullName evidence="3">Flagellar FliJ protein</fullName>
    </recommendedName>
</protein>
<dbReference type="RefSeq" id="WP_238278049.1">
    <property type="nucleotide sequence ID" value="NZ_BPQR01000076.1"/>
</dbReference>
<evidence type="ECO:0008006" key="3">
    <source>
        <dbReference type="Google" id="ProtNLM"/>
    </source>
</evidence>
<reference evidence="1" key="2">
    <citation type="submission" date="2021-08" db="EMBL/GenBank/DDBJ databases">
        <authorList>
            <person name="Tani A."/>
            <person name="Ola A."/>
            <person name="Ogura Y."/>
            <person name="Katsura K."/>
            <person name="Hayashi T."/>
        </authorList>
    </citation>
    <scope>NUCLEOTIDE SEQUENCE</scope>
    <source>
        <strain evidence="1">LMG 23639</strain>
    </source>
</reference>
<comment type="caution">
    <text evidence="1">The sequence shown here is derived from an EMBL/GenBank/DDBJ whole genome shotgun (WGS) entry which is preliminary data.</text>
</comment>
<reference evidence="1" key="1">
    <citation type="journal article" date="2021" name="Front. Microbiol.">
        <title>Comprehensive Comparative Genomics and Phenotyping of Methylobacterium Species.</title>
        <authorList>
            <person name="Alessa O."/>
            <person name="Ogura Y."/>
            <person name="Fujitani Y."/>
            <person name="Takami H."/>
            <person name="Hayashi T."/>
            <person name="Sahin N."/>
            <person name="Tani A."/>
        </authorList>
    </citation>
    <scope>NUCLEOTIDE SEQUENCE</scope>
    <source>
        <strain evidence="1">LMG 23639</strain>
    </source>
</reference>
<organism evidence="1 2">
    <name type="scientific">Methylobacterium jeotgali</name>
    <dbReference type="NCBI Taxonomy" id="381630"/>
    <lineage>
        <taxon>Bacteria</taxon>
        <taxon>Pseudomonadati</taxon>
        <taxon>Pseudomonadota</taxon>
        <taxon>Alphaproteobacteria</taxon>
        <taxon>Hyphomicrobiales</taxon>
        <taxon>Methylobacteriaceae</taxon>
        <taxon>Methylobacterium</taxon>
    </lineage>
</organism>
<sequence>MTTKIVIGLAELQSLIATKPEIEIQLLDQAVPQLAGILARKVEERAGKLGDAVQQAVNRQLNDIGNKYGHMNGATRAIIVTLVKEQLDQFGRSIARQTIDEHLRSQMETMFEDMKKEALKSLEAREEISKRNIDIYAKQAAEREVLSLMRGMGAKEAQS</sequence>
<accession>A0ABQ4T0R0</accession>
<keyword evidence="2" id="KW-1185">Reference proteome</keyword>
<gene>
    <name evidence="1" type="ORF">AOPFMNJM_3702</name>
</gene>